<dbReference type="Pfam" id="PF01757">
    <property type="entry name" value="Acyl_transf_3"/>
    <property type="match status" value="1"/>
</dbReference>
<keyword evidence="5 7" id="KW-1133">Transmembrane helix</keyword>
<keyword evidence="4 7" id="KW-0812">Transmembrane</keyword>
<feature type="transmembrane region" description="Helical" evidence="7">
    <location>
        <begin position="176"/>
        <end position="191"/>
    </location>
</feature>
<evidence type="ECO:0000313" key="9">
    <source>
        <dbReference type="EMBL" id="MBF4692906.1"/>
    </source>
</evidence>
<feature type="transmembrane region" description="Helical" evidence="7">
    <location>
        <begin position="12"/>
        <end position="33"/>
    </location>
</feature>
<dbReference type="InterPro" id="IPR002656">
    <property type="entry name" value="Acyl_transf_3_dom"/>
</dbReference>
<evidence type="ECO:0000256" key="6">
    <source>
        <dbReference type="ARBA" id="ARBA00023136"/>
    </source>
</evidence>
<keyword evidence="6 7" id="KW-0472">Membrane</keyword>
<feature type="transmembrane region" description="Helical" evidence="7">
    <location>
        <begin position="203"/>
        <end position="224"/>
    </location>
</feature>
<accession>A0ABR9ZR32</accession>
<sequence>MRKVYPEIHFFRIIACLMVIVIHTTATPVVSLIPNSMPQLFFAVLNRFSKPSVPMFVFMSGFLLNMMYKDKPIQPFIFWKKRLPKLLIPYLIWGTLYYSLFAFKGIYPFDFSFYIKGLLQGNFIYHLYFMVIIIQFYIVYPLLHWIQKKIGVATLFLIALGIQISTLFLTLPLQDRLLTTYCSYFVLGMFMNRDVPFRVRSPFYYLSAFVIVGSFYTHQFIGYTNNGLQIDAKLSALTYIVFSLSTCFTMLMFFKSFSPVYERHKERVNFLSHSTLTLYYAHPLILILTGTLLDIGAVTSISLRALIGFIAIFAILIPLLILYKACFKRFKLHRNNSL</sequence>
<evidence type="ECO:0000313" key="10">
    <source>
        <dbReference type="Proteomes" id="UP000614200"/>
    </source>
</evidence>
<dbReference type="EMBL" id="JADKNH010000004">
    <property type="protein sequence ID" value="MBF4692906.1"/>
    <property type="molecule type" value="Genomic_DNA"/>
</dbReference>
<feature type="transmembrane region" description="Helical" evidence="7">
    <location>
        <begin position="53"/>
        <end position="68"/>
    </location>
</feature>
<dbReference type="PANTHER" id="PTHR40074:SF2">
    <property type="entry name" value="O-ACETYLTRANSFERASE WECH"/>
    <property type="match status" value="1"/>
</dbReference>
<feature type="transmembrane region" description="Helical" evidence="7">
    <location>
        <begin position="236"/>
        <end position="257"/>
    </location>
</feature>
<gene>
    <name evidence="9" type="ORF">ISU02_07230</name>
</gene>
<organism evidence="9 10">
    <name type="scientific">Fusibacter ferrireducens</name>
    <dbReference type="NCBI Taxonomy" id="2785058"/>
    <lineage>
        <taxon>Bacteria</taxon>
        <taxon>Bacillati</taxon>
        <taxon>Bacillota</taxon>
        <taxon>Clostridia</taxon>
        <taxon>Eubacteriales</taxon>
        <taxon>Eubacteriales Family XII. Incertae Sedis</taxon>
        <taxon>Fusibacter</taxon>
    </lineage>
</organism>
<feature type="transmembrane region" description="Helical" evidence="7">
    <location>
        <begin position="278"/>
        <end position="299"/>
    </location>
</feature>
<feature type="transmembrane region" description="Helical" evidence="7">
    <location>
        <begin position="88"/>
        <end position="107"/>
    </location>
</feature>
<keyword evidence="9" id="KW-0808">Transferase</keyword>
<evidence type="ECO:0000256" key="3">
    <source>
        <dbReference type="ARBA" id="ARBA00022475"/>
    </source>
</evidence>
<dbReference type="PANTHER" id="PTHR40074">
    <property type="entry name" value="O-ACETYLTRANSFERASE WECH"/>
    <property type="match status" value="1"/>
</dbReference>
<evidence type="ECO:0000256" key="5">
    <source>
        <dbReference type="ARBA" id="ARBA00022989"/>
    </source>
</evidence>
<evidence type="ECO:0000259" key="8">
    <source>
        <dbReference type="Pfam" id="PF01757"/>
    </source>
</evidence>
<comment type="similarity">
    <text evidence="2">Belongs to the acyltransferase 3 family.</text>
</comment>
<feature type="transmembrane region" description="Helical" evidence="7">
    <location>
        <begin position="150"/>
        <end position="170"/>
    </location>
</feature>
<feature type="domain" description="Acyltransferase 3" evidence="8">
    <location>
        <begin position="7"/>
        <end position="321"/>
    </location>
</feature>
<comment type="subcellular location">
    <subcellularLocation>
        <location evidence="1">Cell membrane</location>
        <topology evidence="1">Multi-pass membrane protein</topology>
    </subcellularLocation>
</comment>
<protein>
    <submittedName>
        <fullName evidence="9">Acyltransferase</fullName>
    </submittedName>
</protein>
<dbReference type="Proteomes" id="UP000614200">
    <property type="component" value="Unassembled WGS sequence"/>
</dbReference>
<proteinExistence type="inferred from homology"/>
<comment type="caution">
    <text evidence="9">The sequence shown here is derived from an EMBL/GenBank/DDBJ whole genome shotgun (WGS) entry which is preliminary data.</text>
</comment>
<dbReference type="GO" id="GO:0016746">
    <property type="term" value="F:acyltransferase activity"/>
    <property type="evidence" value="ECO:0007669"/>
    <property type="project" value="UniProtKB-KW"/>
</dbReference>
<evidence type="ECO:0000256" key="1">
    <source>
        <dbReference type="ARBA" id="ARBA00004651"/>
    </source>
</evidence>
<evidence type="ECO:0000256" key="4">
    <source>
        <dbReference type="ARBA" id="ARBA00022692"/>
    </source>
</evidence>
<feature type="transmembrane region" description="Helical" evidence="7">
    <location>
        <begin position="123"/>
        <end position="143"/>
    </location>
</feature>
<name>A0ABR9ZR32_9FIRM</name>
<evidence type="ECO:0000256" key="2">
    <source>
        <dbReference type="ARBA" id="ARBA00007400"/>
    </source>
</evidence>
<keyword evidence="9" id="KW-0012">Acyltransferase</keyword>
<dbReference type="RefSeq" id="WP_194701148.1">
    <property type="nucleotide sequence ID" value="NZ_JADKNH010000004.1"/>
</dbReference>
<reference evidence="9 10" key="1">
    <citation type="submission" date="2020-11" db="EMBL/GenBank/DDBJ databases">
        <title>Fusibacter basophilias sp. nov.</title>
        <authorList>
            <person name="Qiu D."/>
        </authorList>
    </citation>
    <scope>NUCLEOTIDE SEQUENCE [LARGE SCALE GENOMIC DNA]</scope>
    <source>
        <strain evidence="9 10">Q10-2</strain>
    </source>
</reference>
<keyword evidence="10" id="KW-1185">Reference proteome</keyword>
<feature type="transmembrane region" description="Helical" evidence="7">
    <location>
        <begin position="305"/>
        <end position="323"/>
    </location>
</feature>
<keyword evidence="3" id="KW-1003">Cell membrane</keyword>
<evidence type="ECO:0000256" key="7">
    <source>
        <dbReference type="SAM" id="Phobius"/>
    </source>
</evidence>